<keyword evidence="4" id="KW-1133">Transmembrane helix</keyword>
<dbReference type="Gene3D" id="3.40.50.2000">
    <property type="entry name" value="Glycogen Phosphorylase B"/>
    <property type="match status" value="1"/>
</dbReference>
<gene>
    <name evidence="5" type="ORF">L9F63_000309</name>
</gene>
<evidence type="ECO:0000313" key="6">
    <source>
        <dbReference type="Proteomes" id="UP001233999"/>
    </source>
</evidence>
<dbReference type="SUPFAM" id="SSF53756">
    <property type="entry name" value="UDP-Glycosyltransferase/glycogen phosphorylase"/>
    <property type="match status" value="2"/>
</dbReference>
<dbReference type="PROSITE" id="PS00375">
    <property type="entry name" value="UDPGT"/>
    <property type="match status" value="1"/>
</dbReference>
<name>A0AAD8AM33_DIPPU</name>
<dbReference type="EMBL" id="JASPKZ010000012">
    <property type="protein sequence ID" value="KAJ9601566.1"/>
    <property type="molecule type" value="Genomic_DNA"/>
</dbReference>
<comment type="similarity">
    <text evidence="1">Belongs to the UDP-glycosyltransferase family.</text>
</comment>
<feature type="transmembrane region" description="Helical" evidence="4">
    <location>
        <begin position="48"/>
        <end position="71"/>
    </location>
</feature>
<keyword evidence="4" id="KW-0812">Transmembrane</keyword>
<organism evidence="5 6">
    <name type="scientific">Diploptera punctata</name>
    <name type="common">Pacific beetle cockroach</name>
    <dbReference type="NCBI Taxonomy" id="6984"/>
    <lineage>
        <taxon>Eukaryota</taxon>
        <taxon>Metazoa</taxon>
        <taxon>Ecdysozoa</taxon>
        <taxon>Arthropoda</taxon>
        <taxon>Hexapoda</taxon>
        <taxon>Insecta</taxon>
        <taxon>Pterygota</taxon>
        <taxon>Neoptera</taxon>
        <taxon>Polyneoptera</taxon>
        <taxon>Dictyoptera</taxon>
        <taxon>Blattodea</taxon>
        <taxon>Blaberoidea</taxon>
        <taxon>Blaberidae</taxon>
        <taxon>Diplopterinae</taxon>
        <taxon>Diploptera</taxon>
    </lineage>
</organism>
<dbReference type="InterPro" id="IPR050271">
    <property type="entry name" value="UDP-glycosyltransferase"/>
</dbReference>
<dbReference type="PANTHER" id="PTHR48043:SF159">
    <property type="entry name" value="EG:EG0003.4 PROTEIN-RELATED"/>
    <property type="match status" value="1"/>
</dbReference>
<keyword evidence="6" id="KW-1185">Reference proteome</keyword>
<dbReference type="Pfam" id="PF00201">
    <property type="entry name" value="UDPGT"/>
    <property type="match status" value="2"/>
</dbReference>
<accession>A0AAD8AM33</accession>
<dbReference type="InterPro" id="IPR035595">
    <property type="entry name" value="UDP_glycos_trans_CS"/>
</dbReference>
<evidence type="ECO:0000256" key="3">
    <source>
        <dbReference type="ARBA" id="ARBA00022679"/>
    </source>
</evidence>
<reference evidence="5" key="2">
    <citation type="submission" date="2023-05" db="EMBL/GenBank/DDBJ databases">
        <authorList>
            <person name="Fouks B."/>
        </authorList>
    </citation>
    <scope>NUCLEOTIDE SEQUENCE</scope>
    <source>
        <strain evidence="5">Stay&amp;Tobe</strain>
        <tissue evidence="5">Testes</tissue>
    </source>
</reference>
<evidence type="ECO:0000256" key="4">
    <source>
        <dbReference type="SAM" id="Phobius"/>
    </source>
</evidence>
<feature type="transmembrane region" description="Helical" evidence="4">
    <location>
        <begin position="83"/>
        <end position="109"/>
    </location>
</feature>
<dbReference type="InterPro" id="IPR002213">
    <property type="entry name" value="UDP_glucos_trans"/>
</dbReference>
<dbReference type="GO" id="GO:0008194">
    <property type="term" value="F:UDP-glycosyltransferase activity"/>
    <property type="evidence" value="ECO:0007669"/>
    <property type="project" value="InterPro"/>
</dbReference>
<keyword evidence="2" id="KW-0328">Glycosyltransferase</keyword>
<feature type="transmembrane region" description="Helical" evidence="4">
    <location>
        <begin position="179"/>
        <end position="199"/>
    </location>
</feature>
<keyword evidence="4" id="KW-0472">Membrane</keyword>
<evidence type="ECO:0008006" key="7">
    <source>
        <dbReference type="Google" id="ProtNLM"/>
    </source>
</evidence>
<evidence type="ECO:0000256" key="2">
    <source>
        <dbReference type="ARBA" id="ARBA00022676"/>
    </source>
</evidence>
<dbReference type="FunFam" id="3.40.50.2000:FF:000050">
    <property type="entry name" value="UDP-glucuronosyltransferase"/>
    <property type="match status" value="1"/>
</dbReference>
<dbReference type="Proteomes" id="UP001233999">
    <property type="component" value="Unassembled WGS sequence"/>
</dbReference>
<feature type="non-terminal residue" evidence="5">
    <location>
        <position position="1"/>
    </location>
</feature>
<proteinExistence type="inferred from homology"/>
<evidence type="ECO:0000256" key="1">
    <source>
        <dbReference type="ARBA" id="ARBA00009995"/>
    </source>
</evidence>
<sequence>YREKCLELSRIYQDQPISPMDQAVFWTEYVIRHKGAPHMRSAALDLTWYQYFLLDVLAVFILLIFSITITIKKDFASMKGASTFALLLFFTLKLNVVLTANILSFFIVYPESHRIIKSTLLRELAARGHSVTVVSPTKEDPLPNYEDIIVNDSLEFGKVFDVCQSCKYFVISAQFARRFLLFLITMVFSILYTICKLVLENSKIQELIHSEDRHYDLIILEAYYSDCFLAFSKKFNAPVIKVSLYSGAPWMYDWIGNPTELSHVPDPYVDYTHKMTFTQRVWNVLTTSFHYLGRKFYYLPNMNFLMRKYINNSENFPSLWELEAETTSLVLFNSHFSISYPRPLLPNAIQMGGMHIKPPNKLPQDIQTYLDEAKHGVIYFSIGSILSSAYFPEPIKKAFLEAFSKLKEKVLWKWETESLPGKPNNVKIGKWLPQADILAHPNVRVFMSHGGQMSTLEAIDRGVPMIGIPFFGDQFVNVARATAAGIGVTLEFRNISAESVTWALREVLDNPKYRENMQKLSRIFRDQPLPPLEQAVFWTEYVIRHKGAPHMRSAALDLTWYQKFVFHSYNVFQLTNILSFFIVYPESHRIIKSTLLRELVARGHSVTVVSPTEEEPLPNYEDIIVNDSLELGKGFGKCGHLP</sequence>
<dbReference type="AlphaFoldDB" id="A0AAD8AM33"/>
<keyword evidence="3" id="KW-0808">Transferase</keyword>
<dbReference type="PANTHER" id="PTHR48043">
    <property type="entry name" value="EG:EG0003.4 PROTEIN-RELATED"/>
    <property type="match status" value="1"/>
</dbReference>
<reference evidence="5" key="1">
    <citation type="journal article" date="2023" name="IScience">
        <title>Live-bearing cockroach genome reveals convergent evolutionary mechanisms linked to viviparity in insects and beyond.</title>
        <authorList>
            <person name="Fouks B."/>
            <person name="Harrison M.C."/>
            <person name="Mikhailova A.A."/>
            <person name="Marchal E."/>
            <person name="English S."/>
            <person name="Carruthers M."/>
            <person name="Jennings E.C."/>
            <person name="Chiamaka E.L."/>
            <person name="Frigard R.A."/>
            <person name="Pippel M."/>
            <person name="Attardo G.M."/>
            <person name="Benoit J.B."/>
            <person name="Bornberg-Bauer E."/>
            <person name="Tobe S.S."/>
        </authorList>
    </citation>
    <scope>NUCLEOTIDE SEQUENCE</scope>
    <source>
        <strain evidence="5">Stay&amp;Tobe</strain>
    </source>
</reference>
<dbReference type="CDD" id="cd03784">
    <property type="entry name" value="GT1_Gtf-like"/>
    <property type="match status" value="1"/>
</dbReference>
<comment type="caution">
    <text evidence="5">The sequence shown here is derived from an EMBL/GenBank/DDBJ whole genome shotgun (WGS) entry which is preliminary data.</text>
</comment>
<protein>
    <recommendedName>
        <fullName evidence="7">UDP-glycosyltransferase</fullName>
    </recommendedName>
</protein>
<evidence type="ECO:0000313" key="5">
    <source>
        <dbReference type="EMBL" id="KAJ9601566.1"/>
    </source>
</evidence>